<keyword evidence="1" id="KW-0812">Transmembrane</keyword>
<evidence type="ECO:0000313" key="3">
    <source>
        <dbReference type="Proteomes" id="UP000317573"/>
    </source>
</evidence>
<comment type="caution">
    <text evidence="2">The sequence shown here is derived from an EMBL/GenBank/DDBJ whole genome shotgun (WGS) entry which is preliminary data.</text>
</comment>
<proteinExistence type="predicted"/>
<dbReference type="PANTHER" id="PTHR42305:SF1">
    <property type="entry name" value="MEMBRANE PROTEIN RV1733C-RELATED"/>
    <property type="match status" value="1"/>
</dbReference>
<reference evidence="2 3" key="1">
    <citation type="submission" date="2019-07" db="EMBL/GenBank/DDBJ databases">
        <title>Genome sequencing of lignin-degrading bacterial isolates.</title>
        <authorList>
            <person name="Gladden J."/>
        </authorList>
    </citation>
    <scope>NUCLEOTIDE SEQUENCE [LARGE SCALE GENOMIC DNA]</scope>
    <source>
        <strain evidence="2 3">J45</strain>
    </source>
</reference>
<dbReference type="PANTHER" id="PTHR42305">
    <property type="entry name" value="MEMBRANE PROTEIN RV1733C-RELATED"/>
    <property type="match status" value="1"/>
</dbReference>
<name>A0A562E3L7_RHORH</name>
<feature type="transmembrane region" description="Helical" evidence="1">
    <location>
        <begin position="149"/>
        <end position="177"/>
    </location>
</feature>
<protein>
    <recommendedName>
        <fullName evidence="4">Transmembrane protein</fullName>
    </recommendedName>
</protein>
<keyword evidence="1" id="KW-1133">Transmembrane helix</keyword>
<dbReference type="Proteomes" id="UP000317573">
    <property type="component" value="Unassembled WGS sequence"/>
</dbReference>
<keyword evidence="1" id="KW-0472">Membrane</keyword>
<sequence length="202" mass="22230">MSRKDPVVIRWWRLRPWSPNPLMRGSDRIETVAVIFIVAAMMLLVPIAGAIGTVSYAQLTERSHQAITGAQQVPALVVDNDAGAMPVRDPVSETSTGLAPVLARWEAAGTEHTGRVRLETRAEAGETVLIWVDEDGNYRPAPRTGTENAIAALGTALAFLVLGTAGCALVLFGLHWVMNRHRIVRWQQEWQQVRRSPGWHIG</sequence>
<dbReference type="EMBL" id="VLJT01000022">
    <property type="protein sequence ID" value="TWH16430.1"/>
    <property type="molecule type" value="Genomic_DNA"/>
</dbReference>
<gene>
    <name evidence="2" type="ORF">L618_002400000340</name>
</gene>
<evidence type="ECO:0008006" key="4">
    <source>
        <dbReference type="Google" id="ProtNLM"/>
    </source>
</evidence>
<evidence type="ECO:0000313" key="2">
    <source>
        <dbReference type="EMBL" id="TWH16430.1"/>
    </source>
</evidence>
<evidence type="ECO:0000256" key="1">
    <source>
        <dbReference type="SAM" id="Phobius"/>
    </source>
</evidence>
<accession>A0A562E3L7</accession>
<dbReference type="AlphaFoldDB" id="A0A562E3L7"/>
<organism evidence="2 3">
    <name type="scientific">Rhodococcus rhodochrous J45</name>
    <dbReference type="NCBI Taxonomy" id="935266"/>
    <lineage>
        <taxon>Bacteria</taxon>
        <taxon>Bacillati</taxon>
        <taxon>Actinomycetota</taxon>
        <taxon>Actinomycetes</taxon>
        <taxon>Mycobacteriales</taxon>
        <taxon>Nocardiaceae</taxon>
        <taxon>Rhodococcus</taxon>
    </lineage>
</organism>
<feature type="transmembrane region" description="Helical" evidence="1">
    <location>
        <begin position="32"/>
        <end position="54"/>
    </location>
</feature>
<dbReference type="InterPro" id="IPR039708">
    <property type="entry name" value="MT1774/Rv1733c-like"/>
</dbReference>